<proteinExistence type="inferred from homology"/>
<name>A0A0A0AQW9_CHAVO</name>
<evidence type="ECO:0000256" key="15">
    <source>
        <dbReference type="ARBA" id="ARBA00047827"/>
    </source>
</evidence>
<evidence type="ECO:0000256" key="3">
    <source>
        <dbReference type="ARBA" id="ARBA00004406"/>
    </source>
</evidence>
<dbReference type="GO" id="GO:0020037">
    <property type="term" value="F:heme binding"/>
    <property type="evidence" value="ECO:0007669"/>
    <property type="project" value="InterPro"/>
</dbReference>
<evidence type="ECO:0000256" key="1">
    <source>
        <dbReference type="ARBA" id="ARBA00001971"/>
    </source>
</evidence>
<sequence>MELLGTTTIFLLVCISCLLFATWRSVSRKEKPPPGPIALPILGNILQLNPWNLPESLKELSKKYGPVFTIYLGPQKVVVLYGYDAVKEALIDQADEFSGRGNLPLLKRLFQGTGIVTSNGETWKQLRRFILTTLRDFGMGKKSIEERIQEEAHFLVERIRNTDARPFDPGNFLVHAVSNIICSVVFGDRFDYEDKKFVTLIELLDENNKLQNSIQTQLYNFFPTLMDRLPGPHQQMIKNIGKVDQFTLEIIAEHQETLDPTCPRDFIDAFLNKMEQEKGNGHSKFTVETLSRTTLDLFLAGTGTTSITLRHGLLILQKYPEIVEKIQKEIDSVIGRDRSPCMADRSQMPYTDAVVHEIQRFIDFLPLNVPHTVIKDTKFRDYFIPKDTMIFPMLSPVLHDSKEFPNPEKFDPGHFLNANGTFKKSDYFMPFSAGKRICAGEGLARMELFIFLTAILQNFNLKPVVDHKDIDISPLVSTLANLPRPYEVSFIPR</sequence>
<dbReference type="GO" id="GO:0019373">
    <property type="term" value="P:epoxygenase P450 pathway"/>
    <property type="evidence" value="ECO:0007669"/>
    <property type="project" value="TreeGrafter"/>
</dbReference>
<keyword evidence="12 17" id="KW-0503">Monooxygenase</keyword>
<keyword evidence="8" id="KW-0256">Endoplasmic reticulum</keyword>
<keyword evidence="7 16" id="KW-0479">Metal-binding</keyword>
<dbReference type="PRINTS" id="PR00385">
    <property type="entry name" value="P450"/>
</dbReference>
<dbReference type="PROSITE" id="PS00086">
    <property type="entry name" value="CYTOCHROME_P450"/>
    <property type="match status" value="1"/>
</dbReference>
<dbReference type="PRINTS" id="PR01684">
    <property type="entry name" value="EP450ICYP2A"/>
</dbReference>
<dbReference type="GO" id="GO:0016712">
    <property type="term" value="F:oxidoreductase activity, acting on paired donors, with incorporation or reduction of molecular oxygen, reduced flavin or flavoprotein as one donor, and incorporation of one atom of oxygen"/>
    <property type="evidence" value="ECO:0007669"/>
    <property type="project" value="UniProtKB-EC"/>
</dbReference>
<evidence type="ECO:0000256" key="8">
    <source>
        <dbReference type="ARBA" id="ARBA00022824"/>
    </source>
</evidence>
<dbReference type="InterPro" id="IPR036396">
    <property type="entry name" value="Cyt_P450_sf"/>
</dbReference>
<evidence type="ECO:0000256" key="17">
    <source>
        <dbReference type="RuleBase" id="RU000461"/>
    </source>
</evidence>
<evidence type="ECO:0000256" key="16">
    <source>
        <dbReference type="PIRSR" id="PIRSR602401-1"/>
    </source>
</evidence>
<evidence type="ECO:0000256" key="7">
    <source>
        <dbReference type="ARBA" id="ARBA00022723"/>
    </source>
</evidence>
<keyword evidence="19" id="KW-1185">Reference proteome</keyword>
<reference evidence="19" key="1">
    <citation type="journal article" date="2014" name="Science">
        <title>Comparative genomics reveals insights into avian genome evolution and adaptation.</title>
        <authorList>
            <consortium name="Avian Genome Consortium"/>
            <person name="Zhang G."/>
            <person name="Li C."/>
            <person name="Li Q."/>
            <person name="Li B."/>
            <person name="Larkin D.M."/>
            <person name="Lee C."/>
            <person name="Storz J.F."/>
            <person name="Antunes A."/>
            <person name="Greenwold M.J."/>
            <person name="Meredith R.W."/>
            <person name="Odeen A."/>
            <person name="Cui J."/>
            <person name="Zhou Q."/>
            <person name="Xu L."/>
            <person name="Pan H."/>
            <person name="Wang Z."/>
            <person name="Jin L."/>
            <person name="Zhang P."/>
            <person name="Hu H."/>
            <person name="Yang W."/>
            <person name="Hu J."/>
            <person name="Xiao J."/>
            <person name="Yang Z."/>
            <person name="Liu Y."/>
            <person name="Xie Q."/>
            <person name="Yu H."/>
            <person name="Lian J."/>
            <person name="Wen P."/>
            <person name="Zhang F."/>
            <person name="Li H."/>
            <person name="Zeng Y."/>
            <person name="Xiong Z."/>
            <person name="Liu S."/>
            <person name="Zhou L."/>
            <person name="Huang Z."/>
            <person name="An N."/>
            <person name="Wang J."/>
            <person name="Zheng Q."/>
            <person name="Xiong Y."/>
            <person name="Wang G."/>
            <person name="Wang B."/>
            <person name="Wang J."/>
            <person name="Fan Y."/>
            <person name="da Fonseca R.R."/>
            <person name="Alfaro-Nunez A."/>
            <person name="Schubert M."/>
            <person name="Orlando L."/>
            <person name="Mourier T."/>
            <person name="Howard J.T."/>
            <person name="Ganapathy G."/>
            <person name="Pfenning A."/>
            <person name="Whitney O."/>
            <person name="Rivas M.V."/>
            <person name="Hara E."/>
            <person name="Smith J."/>
            <person name="Farre M."/>
            <person name="Narayan J."/>
            <person name="Slavov G."/>
            <person name="Romanov M.N."/>
            <person name="Borges R."/>
            <person name="Machado J.P."/>
            <person name="Khan I."/>
            <person name="Springer M.S."/>
            <person name="Gatesy J."/>
            <person name="Hoffmann F.G."/>
            <person name="Opazo J.C."/>
            <person name="Hastad O."/>
            <person name="Sawyer R.H."/>
            <person name="Kim H."/>
            <person name="Kim K.W."/>
            <person name="Kim H.J."/>
            <person name="Cho S."/>
            <person name="Li N."/>
            <person name="Huang Y."/>
            <person name="Bruford M.W."/>
            <person name="Zhan X."/>
            <person name="Dixon A."/>
            <person name="Bertelsen M.F."/>
            <person name="Derryberry E."/>
            <person name="Warren W."/>
            <person name="Wilson R.K."/>
            <person name="Li S."/>
            <person name="Ray D.A."/>
            <person name="Green R.E."/>
            <person name="O'Brien S.J."/>
            <person name="Griffin D."/>
            <person name="Johnson W.E."/>
            <person name="Haussler D."/>
            <person name="Ryder O.A."/>
            <person name="Willerslev E."/>
            <person name="Graves G.R."/>
            <person name="Alstrom P."/>
            <person name="Fjeldsa J."/>
            <person name="Mindell D.P."/>
            <person name="Edwards S.V."/>
            <person name="Braun E.L."/>
            <person name="Rahbek C."/>
            <person name="Burt D.W."/>
            <person name="Houde P."/>
            <person name="Zhang Y."/>
            <person name="Yang H."/>
            <person name="Wang J."/>
            <person name="Jarvis E.D."/>
            <person name="Gilbert M.T."/>
            <person name="Wang J."/>
        </authorList>
    </citation>
    <scope>NUCLEOTIDE SEQUENCE [LARGE SCALE GENOMIC DNA]</scope>
</reference>
<keyword evidence="9" id="KW-0492">Microsome</keyword>
<comment type="function">
    <text evidence="14">Cytochromes P450 are a group of heme-thiolate monooxygenases. In liver microsomes, this enzyme is involved in an NADPH-dependent electron transport pathway. It oxidizes a variety of structurally unrelated compounds, including steroids, fatty acids, and xenobiotics.</text>
</comment>
<dbReference type="InterPro" id="IPR017972">
    <property type="entry name" value="Cyt_P450_CS"/>
</dbReference>
<evidence type="ECO:0000313" key="19">
    <source>
        <dbReference type="Proteomes" id="UP000053858"/>
    </source>
</evidence>
<evidence type="ECO:0000256" key="5">
    <source>
        <dbReference type="ARBA" id="ARBA00012109"/>
    </source>
</evidence>
<dbReference type="PANTHER" id="PTHR24300">
    <property type="entry name" value="CYTOCHROME P450 508A4-RELATED"/>
    <property type="match status" value="1"/>
</dbReference>
<dbReference type="Gene3D" id="1.10.630.10">
    <property type="entry name" value="Cytochrome P450"/>
    <property type="match status" value="1"/>
</dbReference>
<dbReference type="EC" id="1.14.14.1" evidence="5"/>
<dbReference type="STRING" id="50402.A0A0A0AQW9"/>
<dbReference type="Proteomes" id="UP000053858">
    <property type="component" value="Unassembled WGS sequence"/>
</dbReference>
<evidence type="ECO:0000256" key="2">
    <source>
        <dbReference type="ARBA" id="ARBA00004174"/>
    </source>
</evidence>
<comment type="subcellular location">
    <subcellularLocation>
        <location evidence="3">Endoplasmic reticulum membrane</location>
        <topology evidence="3">Peripheral membrane protein</topology>
    </subcellularLocation>
    <subcellularLocation>
        <location evidence="2">Microsome membrane</location>
        <topology evidence="2">Peripheral membrane protein</topology>
    </subcellularLocation>
</comment>
<evidence type="ECO:0000256" key="14">
    <source>
        <dbReference type="ARBA" id="ARBA00037347"/>
    </source>
</evidence>
<dbReference type="InterPro" id="IPR001128">
    <property type="entry name" value="Cyt_P450"/>
</dbReference>
<dbReference type="InterPro" id="IPR002401">
    <property type="entry name" value="Cyt_P450_E_grp-I"/>
</dbReference>
<dbReference type="GO" id="GO:0005789">
    <property type="term" value="C:endoplasmic reticulum membrane"/>
    <property type="evidence" value="ECO:0007669"/>
    <property type="project" value="UniProtKB-SubCell"/>
</dbReference>
<evidence type="ECO:0000313" key="18">
    <source>
        <dbReference type="EMBL" id="KGL96307.1"/>
    </source>
</evidence>
<protein>
    <recommendedName>
        <fullName evidence="5">unspecific monooxygenase</fullName>
        <ecNumber evidence="5">1.14.14.1</ecNumber>
    </recommendedName>
</protein>
<feature type="binding site" description="axial binding residue" evidence="16">
    <location>
        <position position="438"/>
    </location>
    <ligand>
        <name>heme</name>
        <dbReference type="ChEBI" id="CHEBI:30413"/>
    </ligand>
    <ligandPart>
        <name>Fe</name>
        <dbReference type="ChEBI" id="CHEBI:18248"/>
    </ligandPart>
</feature>
<dbReference type="OrthoDB" id="1055148at2759"/>
<evidence type="ECO:0000256" key="9">
    <source>
        <dbReference type="ARBA" id="ARBA00022848"/>
    </source>
</evidence>
<comment type="catalytic activity">
    <reaction evidence="15">
        <text>an organic molecule + reduced [NADPH--hemoprotein reductase] + O2 = an alcohol + oxidized [NADPH--hemoprotein reductase] + H2O + H(+)</text>
        <dbReference type="Rhea" id="RHEA:17149"/>
        <dbReference type="Rhea" id="RHEA-COMP:11964"/>
        <dbReference type="Rhea" id="RHEA-COMP:11965"/>
        <dbReference type="ChEBI" id="CHEBI:15377"/>
        <dbReference type="ChEBI" id="CHEBI:15378"/>
        <dbReference type="ChEBI" id="CHEBI:15379"/>
        <dbReference type="ChEBI" id="CHEBI:30879"/>
        <dbReference type="ChEBI" id="CHEBI:57618"/>
        <dbReference type="ChEBI" id="CHEBI:58210"/>
        <dbReference type="ChEBI" id="CHEBI:142491"/>
        <dbReference type="EC" id="1.14.14.1"/>
    </reaction>
</comment>
<dbReference type="FunFam" id="1.10.630.10:FF:000001">
    <property type="entry name" value="Cytochrome P450, family 2"/>
    <property type="match status" value="1"/>
</dbReference>
<comment type="similarity">
    <text evidence="4 17">Belongs to the cytochrome P450 family.</text>
</comment>
<dbReference type="InterPro" id="IPR050182">
    <property type="entry name" value="Cytochrome_P450_fam2"/>
</dbReference>
<comment type="cofactor">
    <cofactor evidence="1 16">
        <name>heme</name>
        <dbReference type="ChEBI" id="CHEBI:30413"/>
    </cofactor>
</comment>
<evidence type="ECO:0000256" key="10">
    <source>
        <dbReference type="ARBA" id="ARBA00023002"/>
    </source>
</evidence>
<keyword evidence="10 17" id="KW-0560">Oxidoreductase</keyword>
<dbReference type="GO" id="GO:0008392">
    <property type="term" value="F:arachidonate epoxygenase activity"/>
    <property type="evidence" value="ECO:0007669"/>
    <property type="project" value="TreeGrafter"/>
</dbReference>
<dbReference type="EMBL" id="KL872592">
    <property type="protein sequence ID" value="KGL96307.1"/>
    <property type="molecule type" value="Genomic_DNA"/>
</dbReference>
<dbReference type="KEGG" id="cvf:104289735"/>
<dbReference type="PRINTS" id="PR00463">
    <property type="entry name" value="EP450I"/>
</dbReference>
<organism evidence="18 19">
    <name type="scientific">Charadrius vociferus</name>
    <name type="common">Killdeer</name>
    <name type="synonym">Aegialitis vocifera</name>
    <dbReference type="NCBI Taxonomy" id="50402"/>
    <lineage>
        <taxon>Eukaryota</taxon>
        <taxon>Metazoa</taxon>
        <taxon>Chordata</taxon>
        <taxon>Craniata</taxon>
        <taxon>Vertebrata</taxon>
        <taxon>Euteleostomi</taxon>
        <taxon>Archelosauria</taxon>
        <taxon>Archosauria</taxon>
        <taxon>Dinosauria</taxon>
        <taxon>Saurischia</taxon>
        <taxon>Theropoda</taxon>
        <taxon>Coelurosauria</taxon>
        <taxon>Aves</taxon>
        <taxon>Neognathae</taxon>
        <taxon>Neoaves</taxon>
        <taxon>Charadriiformes</taxon>
        <taxon>Charadriidae</taxon>
        <taxon>Charadrius</taxon>
    </lineage>
</organism>
<dbReference type="GO" id="GO:0005506">
    <property type="term" value="F:iron ion binding"/>
    <property type="evidence" value="ECO:0007669"/>
    <property type="project" value="InterPro"/>
</dbReference>
<evidence type="ECO:0000256" key="11">
    <source>
        <dbReference type="ARBA" id="ARBA00023004"/>
    </source>
</evidence>
<accession>A0A0A0AQW9</accession>
<dbReference type="AlphaFoldDB" id="A0A0A0AQW9"/>
<evidence type="ECO:0000256" key="13">
    <source>
        <dbReference type="ARBA" id="ARBA00023136"/>
    </source>
</evidence>
<evidence type="ECO:0000256" key="12">
    <source>
        <dbReference type="ARBA" id="ARBA00023033"/>
    </source>
</evidence>
<dbReference type="Pfam" id="PF00067">
    <property type="entry name" value="p450"/>
    <property type="match status" value="1"/>
</dbReference>
<dbReference type="PANTHER" id="PTHR24300:SF356">
    <property type="entry name" value="CYTOCHROME P450 2E1"/>
    <property type="match status" value="1"/>
</dbReference>
<keyword evidence="11 16" id="KW-0408">Iron</keyword>
<dbReference type="GO" id="GO:0006805">
    <property type="term" value="P:xenobiotic metabolic process"/>
    <property type="evidence" value="ECO:0007669"/>
    <property type="project" value="TreeGrafter"/>
</dbReference>
<gene>
    <name evidence="18" type="ORF">N301_10685</name>
</gene>
<dbReference type="InterPro" id="IPR008067">
    <property type="entry name" value="Cyt_P450_E_grp-I_CYP2A-like"/>
</dbReference>
<evidence type="ECO:0000256" key="6">
    <source>
        <dbReference type="ARBA" id="ARBA00022617"/>
    </source>
</evidence>
<dbReference type="CDD" id="cd20665">
    <property type="entry name" value="CYP2C-like"/>
    <property type="match status" value="1"/>
</dbReference>
<keyword evidence="13" id="KW-0472">Membrane</keyword>
<dbReference type="SUPFAM" id="SSF48264">
    <property type="entry name" value="Cytochrome P450"/>
    <property type="match status" value="1"/>
</dbReference>
<evidence type="ECO:0000256" key="4">
    <source>
        <dbReference type="ARBA" id="ARBA00010617"/>
    </source>
</evidence>
<keyword evidence="6 16" id="KW-0349">Heme</keyword>